<dbReference type="EMBL" id="LNCU01000070">
    <property type="protein sequence ID" value="KWV54712.1"/>
    <property type="molecule type" value="Genomic_DNA"/>
</dbReference>
<sequence length="271" mass="29813">MADVEGVPKQGGDTSSLNGASTSAIPTKSSKGCGLWWCFKSAFAKSFRRSRRETSAGRLDQPAGQPAGSRIPPQPLQLGPEDWLGDEHITADYTLLERELQSDNPDLAARTRLLRPAQAHLLRLTEDDLIRQDALWGIIEDGNNNDTANYLFLPVNDGSSDKSNDGTHWSLLLVDRRDPGAVVAYHYDSFRKSNSAKANQLAARLGASLQTASITEQRNHYDCGVFVLDATRALVGRLAQTERTDDELLRLDNLVANRRALQDRLSAYAPL</sequence>
<feature type="region of interest" description="Disordered" evidence="4">
    <location>
        <begin position="50"/>
        <end position="82"/>
    </location>
</feature>
<evidence type="ECO:0000259" key="5">
    <source>
        <dbReference type="PROSITE" id="PS50600"/>
    </source>
</evidence>
<feature type="compositionally biased region" description="Polar residues" evidence="4">
    <location>
        <begin position="12"/>
        <end position="29"/>
    </location>
</feature>
<keyword evidence="2" id="KW-0378">Hydrolase</keyword>
<evidence type="ECO:0000256" key="4">
    <source>
        <dbReference type="SAM" id="MobiDB-lite"/>
    </source>
</evidence>
<dbReference type="SUPFAM" id="SSF54001">
    <property type="entry name" value="Cysteine proteinases"/>
    <property type="match status" value="1"/>
</dbReference>
<dbReference type="AlphaFoldDB" id="A0A120FN20"/>
<dbReference type="Pfam" id="PF02902">
    <property type="entry name" value="Peptidase_C48"/>
    <property type="match status" value="1"/>
</dbReference>
<evidence type="ECO:0000256" key="2">
    <source>
        <dbReference type="ARBA" id="ARBA00022801"/>
    </source>
</evidence>
<dbReference type="InterPro" id="IPR003653">
    <property type="entry name" value="Peptidase_C48_C"/>
</dbReference>
<keyword evidence="3" id="KW-0788">Thiol protease</keyword>
<evidence type="ECO:0000313" key="6">
    <source>
        <dbReference type="EMBL" id="KWV54712.1"/>
    </source>
</evidence>
<keyword evidence="7" id="KW-1185">Reference proteome</keyword>
<gene>
    <name evidence="6" type="ORF">AS156_07035</name>
</gene>
<dbReference type="GO" id="GO:0019784">
    <property type="term" value="F:deNEDDylase activity"/>
    <property type="evidence" value="ECO:0007669"/>
    <property type="project" value="InterPro"/>
</dbReference>
<dbReference type="GO" id="GO:0006508">
    <property type="term" value="P:proteolysis"/>
    <property type="evidence" value="ECO:0007669"/>
    <property type="project" value="UniProtKB-KW"/>
</dbReference>
<name>A0A120FN20_9BRAD</name>
<dbReference type="Gene3D" id="3.40.395.10">
    <property type="entry name" value="Adenoviral Proteinase, Chain A"/>
    <property type="match status" value="1"/>
</dbReference>
<dbReference type="GO" id="GO:0008234">
    <property type="term" value="F:cysteine-type peptidase activity"/>
    <property type="evidence" value="ECO:0007669"/>
    <property type="project" value="UniProtKB-KW"/>
</dbReference>
<dbReference type="PANTHER" id="PTHR46468:SF1">
    <property type="entry name" value="SENTRIN-SPECIFIC PROTEASE 8"/>
    <property type="match status" value="1"/>
</dbReference>
<reference evidence="6 7" key="1">
    <citation type="submission" date="2015-11" db="EMBL/GenBank/DDBJ databases">
        <title>Draft Genome Sequence of the Strain BR 10303 (Bradyrhizobium sp.) isolated from nodules of Centrolobium paraense.</title>
        <authorList>
            <person name="Zelli J.E."/>
            <person name="Simoes-Araujo J.L."/>
            <person name="Barauna A.C."/>
            <person name="Silva K."/>
        </authorList>
    </citation>
    <scope>NUCLEOTIDE SEQUENCE [LARGE SCALE GENOMIC DNA]</scope>
    <source>
        <strain evidence="6 7">BR 10303</strain>
    </source>
</reference>
<dbReference type="InterPro" id="IPR044613">
    <property type="entry name" value="Nep1/2-like"/>
</dbReference>
<dbReference type="PANTHER" id="PTHR46468">
    <property type="entry name" value="SENTRIN-SPECIFIC PROTEASE 8"/>
    <property type="match status" value="1"/>
</dbReference>
<protein>
    <recommendedName>
        <fullName evidence="5">Ubiquitin-like protease family profile domain-containing protein</fullName>
    </recommendedName>
</protein>
<evidence type="ECO:0000256" key="3">
    <source>
        <dbReference type="ARBA" id="ARBA00022807"/>
    </source>
</evidence>
<organism evidence="6 7">
    <name type="scientific">Bradyrhizobium macuxiense</name>
    <dbReference type="NCBI Taxonomy" id="1755647"/>
    <lineage>
        <taxon>Bacteria</taxon>
        <taxon>Pseudomonadati</taxon>
        <taxon>Pseudomonadota</taxon>
        <taxon>Alphaproteobacteria</taxon>
        <taxon>Hyphomicrobiales</taxon>
        <taxon>Nitrobacteraceae</taxon>
        <taxon>Bradyrhizobium</taxon>
    </lineage>
</organism>
<dbReference type="PROSITE" id="PS50600">
    <property type="entry name" value="ULP_PROTEASE"/>
    <property type="match status" value="1"/>
</dbReference>
<dbReference type="GO" id="GO:0000338">
    <property type="term" value="P:protein deneddylation"/>
    <property type="evidence" value="ECO:0007669"/>
    <property type="project" value="TreeGrafter"/>
</dbReference>
<dbReference type="Proteomes" id="UP000057737">
    <property type="component" value="Unassembled WGS sequence"/>
</dbReference>
<dbReference type="RefSeq" id="WP_066507859.1">
    <property type="nucleotide sequence ID" value="NZ_LNCU01000070.1"/>
</dbReference>
<dbReference type="InterPro" id="IPR038765">
    <property type="entry name" value="Papain-like_cys_pep_sf"/>
</dbReference>
<proteinExistence type="predicted"/>
<feature type="region of interest" description="Disordered" evidence="4">
    <location>
        <begin position="1"/>
        <end position="29"/>
    </location>
</feature>
<evidence type="ECO:0000313" key="7">
    <source>
        <dbReference type="Proteomes" id="UP000057737"/>
    </source>
</evidence>
<keyword evidence="1" id="KW-0645">Protease</keyword>
<evidence type="ECO:0000256" key="1">
    <source>
        <dbReference type="ARBA" id="ARBA00022670"/>
    </source>
</evidence>
<comment type="caution">
    <text evidence="6">The sequence shown here is derived from an EMBL/GenBank/DDBJ whole genome shotgun (WGS) entry which is preliminary data.</text>
</comment>
<dbReference type="OrthoDB" id="8283706at2"/>
<feature type="domain" description="Ubiquitin-like protease family profile" evidence="5">
    <location>
        <begin position="49"/>
        <end position="234"/>
    </location>
</feature>
<accession>A0A120FN20</accession>